<keyword evidence="13" id="KW-1185">Reference proteome</keyword>
<evidence type="ECO:0000313" key="13">
    <source>
        <dbReference type="Proteomes" id="UP000838412"/>
    </source>
</evidence>
<keyword evidence="6" id="KW-0966">Cell projection</keyword>
<protein>
    <submittedName>
        <fullName evidence="12">KCTD16 protein</fullName>
    </submittedName>
</protein>
<evidence type="ECO:0000256" key="5">
    <source>
        <dbReference type="ARBA" id="ARBA00023257"/>
    </source>
</evidence>
<name>A0A8K0ETZ5_BRALA</name>
<evidence type="ECO:0000256" key="6">
    <source>
        <dbReference type="ARBA" id="ARBA00023273"/>
    </source>
</evidence>
<evidence type="ECO:0000256" key="1">
    <source>
        <dbReference type="ARBA" id="ARBA00022475"/>
    </source>
</evidence>
<evidence type="ECO:0000256" key="3">
    <source>
        <dbReference type="ARBA" id="ARBA00023018"/>
    </source>
</evidence>
<reference evidence="12" key="1">
    <citation type="submission" date="2022-01" db="EMBL/GenBank/DDBJ databases">
        <authorList>
            <person name="Braso-Vives M."/>
        </authorList>
    </citation>
    <scope>NUCLEOTIDE SEQUENCE</scope>
</reference>
<evidence type="ECO:0000259" key="11">
    <source>
        <dbReference type="SMART" id="SM00225"/>
    </source>
</evidence>
<dbReference type="SUPFAM" id="SSF54695">
    <property type="entry name" value="POZ domain"/>
    <property type="match status" value="1"/>
</dbReference>
<keyword evidence="1" id="KW-1003">Cell membrane</keyword>
<dbReference type="Pfam" id="PF02214">
    <property type="entry name" value="BTB_2"/>
    <property type="match status" value="1"/>
</dbReference>
<keyword evidence="2" id="KW-0597">Phosphoprotein</keyword>
<keyword evidence="3" id="KW-0770">Synapse</keyword>
<comment type="subcellular location">
    <subcellularLocation>
        <location evidence="7">Postsynaptic cell membrane</location>
    </subcellularLocation>
    <subcellularLocation>
        <location evidence="8">Presynaptic cell membrane</location>
    </subcellularLocation>
</comment>
<dbReference type="GO" id="GO:0008277">
    <property type="term" value="P:regulation of G protein-coupled receptor signaling pathway"/>
    <property type="evidence" value="ECO:0007669"/>
    <property type="project" value="TreeGrafter"/>
</dbReference>
<comment type="function">
    <text evidence="9">Auxiliary subunit of GABA-B receptors that determine the pharmacology and kinetics of the receptor response. Increases agonist potency and markedly alter the G-protein signaling of the receptors by accelerating onset and promoting desensitization.</text>
</comment>
<organism evidence="12 13">
    <name type="scientific">Branchiostoma lanceolatum</name>
    <name type="common">Common lancelet</name>
    <name type="synonym">Amphioxus lanceolatum</name>
    <dbReference type="NCBI Taxonomy" id="7740"/>
    <lineage>
        <taxon>Eukaryota</taxon>
        <taxon>Metazoa</taxon>
        <taxon>Chordata</taxon>
        <taxon>Cephalochordata</taxon>
        <taxon>Leptocardii</taxon>
        <taxon>Amphioxiformes</taxon>
        <taxon>Branchiostomatidae</taxon>
        <taxon>Branchiostoma</taxon>
    </lineage>
</organism>
<gene>
    <name evidence="12" type="primary">KCTD16</name>
    <name evidence="12" type="ORF">BLAG_LOCUS21540</name>
</gene>
<keyword evidence="5" id="KW-0628">Postsynaptic cell membrane</keyword>
<accession>A0A8K0ETZ5</accession>
<evidence type="ECO:0000256" key="2">
    <source>
        <dbReference type="ARBA" id="ARBA00022553"/>
    </source>
</evidence>
<feature type="region of interest" description="Disordered" evidence="10">
    <location>
        <begin position="132"/>
        <end position="155"/>
    </location>
</feature>
<keyword evidence="4" id="KW-0472">Membrane</keyword>
<dbReference type="Pfam" id="PF23110">
    <property type="entry name" value="H1_KCTD8_12_16"/>
    <property type="match status" value="1"/>
</dbReference>
<evidence type="ECO:0000256" key="10">
    <source>
        <dbReference type="SAM" id="MobiDB-lite"/>
    </source>
</evidence>
<evidence type="ECO:0000313" key="12">
    <source>
        <dbReference type="EMBL" id="CAH1268713.1"/>
    </source>
</evidence>
<dbReference type="GO" id="GO:0051260">
    <property type="term" value="P:protein homooligomerization"/>
    <property type="evidence" value="ECO:0007669"/>
    <property type="project" value="InterPro"/>
</dbReference>
<evidence type="ECO:0000256" key="7">
    <source>
        <dbReference type="ARBA" id="ARBA00034100"/>
    </source>
</evidence>
<dbReference type="InterPro" id="IPR011333">
    <property type="entry name" value="SKP1/BTB/POZ_sf"/>
</dbReference>
<evidence type="ECO:0000256" key="4">
    <source>
        <dbReference type="ARBA" id="ARBA00023136"/>
    </source>
</evidence>
<dbReference type="OrthoDB" id="2414723at2759"/>
<dbReference type="Proteomes" id="UP000838412">
    <property type="component" value="Chromosome 6"/>
</dbReference>
<dbReference type="PANTHER" id="PTHR14499">
    <property type="entry name" value="POTASSIUM CHANNEL TETRAMERIZATION DOMAIN-CONTAINING"/>
    <property type="match status" value="1"/>
</dbReference>
<dbReference type="GO" id="GO:0042734">
    <property type="term" value="C:presynaptic membrane"/>
    <property type="evidence" value="ECO:0007669"/>
    <property type="project" value="UniProtKB-SubCell"/>
</dbReference>
<proteinExistence type="predicted"/>
<dbReference type="PANTHER" id="PTHR14499:SF136">
    <property type="entry name" value="GH08630P"/>
    <property type="match status" value="1"/>
</dbReference>
<dbReference type="EMBL" id="OV696691">
    <property type="protein sequence ID" value="CAH1268713.1"/>
    <property type="molecule type" value="Genomic_DNA"/>
</dbReference>
<dbReference type="CDD" id="cd22204">
    <property type="entry name" value="H1_KCTD12-like"/>
    <property type="match status" value="1"/>
</dbReference>
<evidence type="ECO:0000256" key="8">
    <source>
        <dbReference type="ARBA" id="ARBA00034111"/>
    </source>
</evidence>
<dbReference type="InterPro" id="IPR003131">
    <property type="entry name" value="T1-type_BTB"/>
</dbReference>
<dbReference type="GO" id="GO:0043235">
    <property type="term" value="C:receptor complex"/>
    <property type="evidence" value="ECO:0007669"/>
    <property type="project" value="TreeGrafter"/>
</dbReference>
<evidence type="ECO:0000256" key="9">
    <source>
        <dbReference type="ARBA" id="ARBA00057758"/>
    </source>
</evidence>
<sequence length="286" mass="31207">MSSQREAFPGVVELNVGGTSYTTAVETLRRHPDSLLGQMFAEGRGSAAEGPGNPLPRDGRGCYFLDRDGQLFRYVLDFLRTDRLLLPAGFAERDRLRLEAEHFRLKDMVAALARNTSGASVPQCPQCGRATLPPLQHKPGAATGEAAPTSPAKQDAKKPGFVTIGYCGTFAFGPNGVTDVKFRKLTRIFVCGKVNVTREVFGDTLNESRDPDRGMPDRYTSRFYLKHTYLEQAFDMLAEAGFRLASAAANGTSYGSVQSAGPGSTGGVHEAERAWGHYNEFVFQRE</sequence>
<feature type="domain" description="BTB" evidence="11">
    <location>
        <begin position="10"/>
        <end position="120"/>
    </location>
</feature>
<dbReference type="InterPro" id="IPR057093">
    <property type="entry name" value="H1_KCTD8_12_16"/>
</dbReference>
<dbReference type="Gene3D" id="3.30.710.10">
    <property type="entry name" value="Potassium Channel Kv1.1, Chain A"/>
    <property type="match status" value="1"/>
</dbReference>
<dbReference type="AlphaFoldDB" id="A0A8K0ETZ5"/>
<dbReference type="SMART" id="SM00225">
    <property type="entry name" value="BTB"/>
    <property type="match status" value="1"/>
</dbReference>
<dbReference type="InterPro" id="IPR000210">
    <property type="entry name" value="BTB/POZ_dom"/>
</dbReference>
<dbReference type="GO" id="GO:0045211">
    <property type="term" value="C:postsynaptic membrane"/>
    <property type="evidence" value="ECO:0007669"/>
    <property type="project" value="UniProtKB-SubCell"/>
</dbReference>